<keyword evidence="1" id="KW-0732">Signal</keyword>
<feature type="chain" id="PRO_5040409087" evidence="1">
    <location>
        <begin position="23"/>
        <end position="88"/>
    </location>
</feature>
<evidence type="ECO:0000256" key="1">
    <source>
        <dbReference type="SAM" id="SignalP"/>
    </source>
</evidence>
<keyword evidence="3" id="KW-1185">Reference proteome</keyword>
<dbReference type="AlphaFoldDB" id="A0A9P5P8T4"/>
<organism evidence="2 3">
    <name type="scientific">Rhodocollybia butyracea</name>
    <dbReference type="NCBI Taxonomy" id="206335"/>
    <lineage>
        <taxon>Eukaryota</taxon>
        <taxon>Fungi</taxon>
        <taxon>Dikarya</taxon>
        <taxon>Basidiomycota</taxon>
        <taxon>Agaricomycotina</taxon>
        <taxon>Agaricomycetes</taxon>
        <taxon>Agaricomycetidae</taxon>
        <taxon>Agaricales</taxon>
        <taxon>Marasmiineae</taxon>
        <taxon>Omphalotaceae</taxon>
        <taxon>Rhodocollybia</taxon>
    </lineage>
</organism>
<proteinExistence type="predicted"/>
<dbReference type="EMBL" id="JADNRY010000245">
    <property type="protein sequence ID" value="KAF9060396.1"/>
    <property type="molecule type" value="Genomic_DNA"/>
</dbReference>
<evidence type="ECO:0000313" key="3">
    <source>
        <dbReference type="Proteomes" id="UP000772434"/>
    </source>
</evidence>
<comment type="caution">
    <text evidence="2">The sequence shown here is derived from an EMBL/GenBank/DDBJ whole genome shotgun (WGS) entry which is preliminary data.</text>
</comment>
<accession>A0A9P5P8T4</accession>
<sequence>MFRLSNISTVISALLLLQVVQGMSLPRDETGPQLCGLDAVTYRTVVWQVPQGVPVVDRSVPMAMVTSLDTVFFYNQARLVSSRIWRGR</sequence>
<name>A0A9P5P8T4_9AGAR</name>
<evidence type="ECO:0000313" key="2">
    <source>
        <dbReference type="EMBL" id="KAF9060396.1"/>
    </source>
</evidence>
<dbReference type="Proteomes" id="UP000772434">
    <property type="component" value="Unassembled WGS sequence"/>
</dbReference>
<gene>
    <name evidence="2" type="ORF">BDP27DRAFT_1430119</name>
</gene>
<protein>
    <submittedName>
        <fullName evidence="2">Uncharacterized protein</fullName>
    </submittedName>
</protein>
<feature type="signal peptide" evidence="1">
    <location>
        <begin position="1"/>
        <end position="22"/>
    </location>
</feature>
<reference evidence="2" key="1">
    <citation type="submission" date="2020-11" db="EMBL/GenBank/DDBJ databases">
        <authorList>
            <consortium name="DOE Joint Genome Institute"/>
            <person name="Ahrendt S."/>
            <person name="Riley R."/>
            <person name="Andreopoulos W."/>
            <person name="Labutti K."/>
            <person name="Pangilinan J."/>
            <person name="Ruiz-Duenas F.J."/>
            <person name="Barrasa J.M."/>
            <person name="Sanchez-Garcia M."/>
            <person name="Camarero S."/>
            <person name="Miyauchi S."/>
            <person name="Serrano A."/>
            <person name="Linde D."/>
            <person name="Babiker R."/>
            <person name="Drula E."/>
            <person name="Ayuso-Fernandez I."/>
            <person name="Pacheco R."/>
            <person name="Padilla G."/>
            <person name="Ferreira P."/>
            <person name="Barriuso J."/>
            <person name="Kellner H."/>
            <person name="Castanera R."/>
            <person name="Alfaro M."/>
            <person name="Ramirez L."/>
            <person name="Pisabarro A.G."/>
            <person name="Kuo A."/>
            <person name="Tritt A."/>
            <person name="Lipzen A."/>
            <person name="He G."/>
            <person name="Yan M."/>
            <person name="Ng V."/>
            <person name="Cullen D."/>
            <person name="Martin F."/>
            <person name="Rosso M.-N."/>
            <person name="Henrissat B."/>
            <person name="Hibbett D."/>
            <person name="Martinez A.T."/>
            <person name="Grigoriev I.V."/>
        </authorList>
    </citation>
    <scope>NUCLEOTIDE SEQUENCE</scope>
    <source>
        <strain evidence="2">AH 40177</strain>
    </source>
</reference>